<comment type="pathway">
    <text evidence="1">Mycotoxin biosynthesis.</text>
</comment>
<evidence type="ECO:0008006" key="6">
    <source>
        <dbReference type="Google" id="ProtNLM"/>
    </source>
</evidence>
<keyword evidence="3" id="KW-1133">Transmembrane helix</keyword>
<organism evidence="4 5">
    <name type="scientific">Venturia inaequalis</name>
    <name type="common">Apple scab fungus</name>
    <dbReference type="NCBI Taxonomy" id="5025"/>
    <lineage>
        <taxon>Eukaryota</taxon>
        <taxon>Fungi</taxon>
        <taxon>Dikarya</taxon>
        <taxon>Ascomycota</taxon>
        <taxon>Pezizomycotina</taxon>
        <taxon>Dothideomycetes</taxon>
        <taxon>Pleosporomycetidae</taxon>
        <taxon>Venturiales</taxon>
        <taxon>Venturiaceae</taxon>
        <taxon>Venturia</taxon>
    </lineage>
</organism>
<protein>
    <recommendedName>
        <fullName evidence="6">Tat pathway signal sequence</fullName>
    </recommendedName>
</protein>
<sequence length="794" mass="91220">MGRRTSATQNNWESEQLLEDSTLVSKQIRRIPIVFHRFAKLLERDCSSGPFNDKVFDESLRMIRVERTQLHGEFEIKSKFKGHPAKELDDAWDQISMGTRLFPNILSISHLFSTGGVFGIDENELKRINRSSATLAKFPQSMGGGYMTSLQVHHQLHCLNMIRKTTYLGYYKDDAMFRGRSQEVIDEHKDHCIDIIRQILMCAGDVNPINYYWKEGRKDPMPKFSMQHTCRRFDDIEAWTVKKVAESSGQPRASVDEPFLPRKYGQPNSGVVNKRKQFFVMLQPATIGLLTIICLALTIRLHNTEPRFKYEVYSPAKSVVSYENRVFTSGFGHERTEYQGPPSPERNALWDDLYGCKFIAVSTTEVSDNLSSQVGISRIARPSAAQLVNRTVPIPGDPGHYVVELNVFHQLHCLNMIRKRLYSTEEYPPDHELMGIEHLEHCYDALRQSLMCMADITPLPWKWVEAENKAMEVAQVAHTCKNFEAIKSWAQENRVVHFDRHVLWEQSDDEETLFLQPDAVIIGRGASCCRNDGSSRHRLDLLVASLLLNVVLVSVVIRSLVQSYDFQLPSNDNLKKVSAFSPLFDQIDLSLHPQQFNGRLHDNSSIFRHDPSPEVDQAWETLSGKGYEIITVNAATISKIGKNPSISVKAPSDWGRGGDAYLAQVDVFHQIHCLNELRKEIYFDHYYGKTYNRTSLPREHTEHKKHCLHMLLQNLVCHVDVDIVTHNWVHYSDIGQPDRPFAEPFADFNTIKQCRNFDGLLKWVQREAVEDVPQKWKNLRKPEGVEFVLGDGYF</sequence>
<gene>
    <name evidence="4" type="ORF">EG327_011428</name>
</gene>
<dbReference type="Proteomes" id="UP000490939">
    <property type="component" value="Unassembled WGS sequence"/>
</dbReference>
<dbReference type="AlphaFoldDB" id="A0A8H3VUJ9"/>
<proteinExistence type="inferred from homology"/>
<reference evidence="4 5" key="1">
    <citation type="submission" date="2019-07" db="EMBL/GenBank/DDBJ databases">
        <title>Venturia inaequalis Genome Resource.</title>
        <authorList>
            <person name="Lichtner F.J."/>
        </authorList>
    </citation>
    <scope>NUCLEOTIDE SEQUENCE [LARGE SCALE GENOMIC DNA]</scope>
    <source>
        <strain evidence="4 5">DMI_063113</strain>
    </source>
</reference>
<keyword evidence="3" id="KW-0812">Transmembrane</keyword>
<dbReference type="EMBL" id="WNWR01000009">
    <property type="protein sequence ID" value="KAE9994326.1"/>
    <property type="molecule type" value="Genomic_DNA"/>
</dbReference>
<evidence type="ECO:0000313" key="5">
    <source>
        <dbReference type="Proteomes" id="UP000490939"/>
    </source>
</evidence>
<accession>A0A8H3VUJ9</accession>
<dbReference type="GO" id="GO:0043386">
    <property type="term" value="P:mycotoxin biosynthetic process"/>
    <property type="evidence" value="ECO:0007669"/>
    <property type="project" value="InterPro"/>
</dbReference>
<dbReference type="InterPro" id="IPR021765">
    <property type="entry name" value="UstYa-like"/>
</dbReference>
<feature type="transmembrane region" description="Helical" evidence="3">
    <location>
        <begin position="278"/>
        <end position="299"/>
    </location>
</feature>
<dbReference type="Pfam" id="PF11807">
    <property type="entry name" value="UstYa"/>
    <property type="match status" value="3"/>
</dbReference>
<evidence type="ECO:0000313" key="4">
    <source>
        <dbReference type="EMBL" id="KAE9994326.1"/>
    </source>
</evidence>
<keyword evidence="3" id="KW-0472">Membrane</keyword>
<name>A0A8H3VUJ9_VENIN</name>
<comment type="caution">
    <text evidence="4">The sequence shown here is derived from an EMBL/GenBank/DDBJ whole genome shotgun (WGS) entry which is preliminary data.</text>
</comment>
<keyword evidence="5" id="KW-1185">Reference proteome</keyword>
<dbReference type="PANTHER" id="PTHR33365">
    <property type="entry name" value="YALI0B05434P"/>
    <property type="match status" value="1"/>
</dbReference>
<evidence type="ECO:0000256" key="1">
    <source>
        <dbReference type="ARBA" id="ARBA00004685"/>
    </source>
</evidence>
<dbReference type="PANTHER" id="PTHR33365:SF4">
    <property type="entry name" value="CYCLOCHLOROTINE BIOSYNTHESIS PROTEIN O"/>
    <property type="match status" value="1"/>
</dbReference>
<comment type="similarity">
    <text evidence="2">Belongs to the ustYa family.</text>
</comment>
<evidence type="ECO:0000256" key="3">
    <source>
        <dbReference type="SAM" id="Phobius"/>
    </source>
</evidence>
<evidence type="ECO:0000256" key="2">
    <source>
        <dbReference type="ARBA" id="ARBA00035112"/>
    </source>
</evidence>